<dbReference type="Proteomes" id="UP001238179">
    <property type="component" value="Chromosome"/>
</dbReference>
<organism evidence="1 2">
    <name type="scientific">Mesoterricola silvestris</name>
    <dbReference type="NCBI Taxonomy" id="2927979"/>
    <lineage>
        <taxon>Bacteria</taxon>
        <taxon>Pseudomonadati</taxon>
        <taxon>Acidobacteriota</taxon>
        <taxon>Holophagae</taxon>
        <taxon>Holophagales</taxon>
        <taxon>Holophagaceae</taxon>
        <taxon>Mesoterricola</taxon>
    </lineage>
</organism>
<name>A0AA48GSZ1_9BACT</name>
<accession>A0AA48GSZ1</accession>
<gene>
    <name evidence="1" type="ORF">METEAL_26160</name>
</gene>
<reference evidence="2" key="1">
    <citation type="journal article" date="2023" name="Int. J. Syst. Evol. Microbiol.">
        <title>Mesoterricola silvestris gen. nov., sp. nov., Mesoterricola sediminis sp. nov., Geothrix oryzae sp. nov., Geothrix edaphica sp. nov., Geothrix rubra sp. nov., and Geothrix limicola sp. nov., six novel members of Acidobacteriota isolated from soils.</title>
        <authorList>
            <person name="Itoh H."/>
            <person name="Sugisawa Y."/>
            <person name="Mise K."/>
            <person name="Xu Z."/>
            <person name="Kuniyasu M."/>
            <person name="Ushijima N."/>
            <person name="Kawano K."/>
            <person name="Kobayashi E."/>
            <person name="Shiratori Y."/>
            <person name="Masuda Y."/>
            <person name="Senoo K."/>
        </authorList>
    </citation>
    <scope>NUCLEOTIDE SEQUENCE [LARGE SCALE GENOMIC DNA]</scope>
    <source>
        <strain evidence="2">W79</strain>
    </source>
</reference>
<dbReference type="AlphaFoldDB" id="A0AA48GSZ1"/>
<evidence type="ECO:0000313" key="1">
    <source>
        <dbReference type="EMBL" id="BDU73442.1"/>
    </source>
</evidence>
<protein>
    <submittedName>
        <fullName evidence="1">Uncharacterized protein</fullName>
    </submittedName>
</protein>
<sequence length="99" mass="10352">MDFDGTWDITVNSPMGGKRFRITVATEGGAVAGTISSDGMSAPLLDPVVADGHFRWSIKLPRPMNILLEMDLTRDGDALSGVAKAGHMALPGVTGVRVG</sequence>
<dbReference type="EMBL" id="AP027080">
    <property type="protein sequence ID" value="BDU73442.1"/>
    <property type="molecule type" value="Genomic_DNA"/>
</dbReference>
<dbReference type="KEGG" id="msil:METEAL_26160"/>
<evidence type="ECO:0000313" key="2">
    <source>
        <dbReference type="Proteomes" id="UP001238179"/>
    </source>
</evidence>
<proteinExistence type="predicted"/>
<keyword evidence="2" id="KW-1185">Reference proteome</keyword>